<keyword evidence="5 7" id="KW-0449">Lipoprotein</keyword>
<evidence type="ECO:0000313" key="7">
    <source>
        <dbReference type="EMBL" id="SBS79097.1"/>
    </source>
</evidence>
<dbReference type="InterPro" id="IPR008691">
    <property type="entry name" value="LpqH"/>
</dbReference>
<proteinExistence type="predicted"/>
<dbReference type="PROSITE" id="PS51257">
    <property type="entry name" value="PROKAR_LIPOPROTEIN"/>
    <property type="match status" value="1"/>
</dbReference>
<organism evidence="7">
    <name type="scientific">uncultured Mycobacterium sp</name>
    <dbReference type="NCBI Taxonomy" id="171292"/>
    <lineage>
        <taxon>Bacteria</taxon>
        <taxon>Bacillati</taxon>
        <taxon>Actinomycetota</taxon>
        <taxon>Actinomycetes</taxon>
        <taxon>Mycobacteriales</taxon>
        <taxon>Mycobacteriaceae</taxon>
        <taxon>Mycobacterium</taxon>
        <taxon>environmental samples</taxon>
    </lineage>
</organism>
<keyword evidence="1" id="KW-1003">Cell membrane</keyword>
<evidence type="ECO:0000256" key="6">
    <source>
        <dbReference type="SAM" id="SignalP"/>
    </source>
</evidence>
<evidence type="ECO:0000256" key="1">
    <source>
        <dbReference type="ARBA" id="ARBA00022475"/>
    </source>
</evidence>
<evidence type="ECO:0000256" key="4">
    <source>
        <dbReference type="ARBA" id="ARBA00023139"/>
    </source>
</evidence>
<keyword evidence="4" id="KW-0564">Palmitate</keyword>
<gene>
    <name evidence="7" type="ORF">MHPYR_70018</name>
</gene>
<keyword evidence="3" id="KW-0472">Membrane</keyword>
<protein>
    <submittedName>
        <fullName evidence="7">Lipoprotein antigen</fullName>
    </submittedName>
</protein>
<sequence length="113" mass="11402">MYKLSVAAGLFVILGSGGCSSPPAPSPKLPPGAVPAGAATVTIQTGNDNQFHGAACQPLGGRLTRITAGESSSGIEMFLDNADGLRARSVVITNVDGFTGSYWEDAQAAPRPA</sequence>
<reference evidence="7" key="1">
    <citation type="submission" date="2016-03" db="EMBL/GenBank/DDBJ databases">
        <authorList>
            <person name="Ploux O."/>
        </authorList>
    </citation>
    <scope>NUCLEOTIDE SEQUENCE</scope>
    <source>
        <strain evidence="7">UC10</strain>
    </source>
</reference>
<evidence type="ECO:0000256" key="3">
    <source>
        <dbReference type="ARBA" id="ARBA00023136"/>
    </source>
</evidence>
<keyword evidence="2 6" id="KW-0732">Signal</keyword>
<evidence type="ECO:0000256" key="2">
    <source>
        <dbReference type="ARBA" id="ARBA00022729"/>
    </source>
</evidence>
<dbReference type="EMBL" id="FLQS01000067">
    <property type="protein sequence ID" value="SBS79097.1"/>
    <property type="molecule type" value="Genomic_DNA"/>
</dbReference>
<name>A0A1Y5PK21_9MYCO</name>
<feature type="chain" id="PRO_5038531028" evidence="6">
    <location>
        <begin position="22"/>
        <end position="113"/>
    </location>
</feature>
<dbReference type="AlphaFoldDB" id="A0A1Y5PK21"/>
<dbReference type="Pfam" id="PF05481">
    <property type="entry name" value="Myco_19_kDa"/>
    <property type="match status" value="1"/>
</dbReference>
<feature type="signal peptide" evidence="6">
    <location>
        <begin position="1"/>
        <end position="21"/>
    </location>
</feature>
<accession>A0A1Y5PK21</accession>
<dbReference type="GO" id="GO:0016020">
    <property type="term" value="C:membrane"/>
    <property type="evidence" value="ECO:0007669"/>
    <property type="project" value="InterPro"/>
</dbReference>
<evidence type="ECO:0000256" key="5">
    <source>
        <dbReference type="ARBA" id="ARBA00023288"/>
    </source>
</evidence>